<evidence type="ECO:0000313" key="2">
    <source>
        <dbReference type="EMBL" id="EPH46124.1"/>
    </source>
</evidence>
<sequence>MTDQQHAIDQARQDTTAAVTTGLTEIRAVVRDGLNRGTDTLRDPLATISTELVAIRAAINNVQRDRPAAERPPAPSAPPPEPAAHTRPDDRGEHAGLGTTRHTPRVDPGTAAIAEHLDDDAS</sequence>
<feature type="compositionally biased region" description="Basic and acidic residues" evidence="1">
    <location>
        <begin position="84"/>
        <end position="94"/>
    </location>
</feature>
<protein>
    <submittedName>
        <fullName evidence="2">Uncharacterized protein</fullName>
    </submittedName>
</protein>
<evidence type="ECO:0000313" key="3">
    <source>
        <dbReference type="Proteomes" id="UP000014629"/>
    </source>
</evidence>
<dbReference type="EMBL" id="AOPZ01000028">
    <property type="protein sequence ID" value="EPH46124.1"/>
    <property type="molecule type" value="Genomic_DNA"/>
</dbReference>
<dbReference type="Proteomes" id="UP000014629">
    <property type="component" value="Unassembled WGS sequence"/>
</dbReference>
<dbReference type="OrthoDB" id="4082200at2"/>
<name>S3ZTN4_9ACTN</name>
<dbReference type="RefSeq" id="WP_016638992.1">
    <property type="nucleotide sequence ID" value="NZ_AOPZ01000028.1"/>
</dbReference>
<proteinExistence type="predicted"/>
<accession>S3ZTN4</accession>
<dbReference type="PATRIC" id="fig|1286094.4.peg.842"/>
<gene>
    <name evidence="2" type="ORF">STRAU_0860</name>
</gene>
<feature type="region of interest" description="Disordered" evidence="1">
    <location>
        <begin position="63"/>
        <end position="122"/>
    </location>
</feature>
<comment type="caution">
    <text evidence="2">The sequence shown here is derived from an EMBL/GenBank/DDBJ whole genome shotgun (WGS) entry which is preliminary data.</text>
</comment>
<reference evidence="2 3" key="1">
    <citation type="submission" date="2013-02" db="EMBL/GenBank/DDBJ databases">
        <title>Draft Genome Sequence of Streptomyces aurantiacus, Which Produces Setomimycin.</title>
        <authorList>
            <person name="Gruening B.A."/>
            <person name="Praeg A."/>
            <person name="Erxleben A."/>
            <person name="Guenther S."/>
            <person name="Mueller M."/>
        </authorList>
    </citation>
    <scope>NUCLEOTIDE SEQUENCE [LARGE SCALE GENOMIC DNA]</scope>
    <source>
        <strain evidence="2 3">JA 4570</strain>
    </source>
</reference>
<feature type="compositionally biased region" description="Pro residues" evidence="1">
    <location>
        <begin position="70"/>
        <end position="82"/>
    </location>
</feature>
<organism evidence="2 3">
    <name type="scientific">Streptomyces aurantiacus JA 4570</name>
    <dbReference type="NCBI Taxonomy" id="1286094"/>
    <lineage>
        <taxon>Bacteria</taxon>
        <taxon>Bacillati</taxon>
        <taxon>Actinomycetota</taxon>
        <taxon>Actinomycetes</taxon>
        <taxon>Kitasatosporales</taxon>
        <taxon>Streptomycetaceae</taxon>
        <taxon>Streptomyces</taxon>
        <taxon>Streptomyces aurantiacus group</taxon>
    </lineage>
</organism>
<feature type="region of interest" description="Disordered" evidence="1">
    <location>
        <begin position="1"/>
        <end position="22"/>
    </location>
</feature>
<evidence type="ECO:0000256" key="1">
    <source>
        <dbReference type="SAM" id="MobiDB-lite"/>
    </source>
</evidence>
<dbReference type="AlphaFoldDB" id="S3ZTN4"/>
<keyword evidence="3" id="KW-1185">Reference proteome</keyword>